<dbReference type="RefSeq" id="WP_087011093.1">
    <property type="nucleotide sequence ID" value="NZ_FUUY01000001.1"/>
</dbReference>
<evidence type="ECO:0000313" key="2">
    <source>
        <dbReference type="EMBL" id="SJX20958.1"/>
    </source>
</evidence>
<dbReference type="Proteomes" id="UP000196240">
    <property type="component" value="Unassembled WGS sequence"/>
</dbReference>
<gene>
    <name evidence="2" type="ORF">ACNJC6_00558</name>
</gene>
<accession>A0A1R7Q9L3</accession>
<evidence type="ECO:0000256" key="1">
    <source>
        <dbReference type="SAM" id="MobiDB-lite"/>
    </source>
</evidence>
<dbReference type="SUPFAM" id="SSF69279">
    <property type="entry name" value="Phage tail proteins"/>
    <property type="match status" value="1"/>
</dbReference>
<proteinExistence type="predicted"/>
<protein>
    <submittedName>
        <fullName evidence="2">Phage late control D family protein (GPD)</fullName>
    </submittedName>
</protein>
<evidence type="ECO:0000313" key="3">
    <source>
        <dbReference type="Proteomes" id="UP000196240"/>
    </source>
</evidence>
<reference evidence="2 3" key="1">
    <citation type="submission" date="2017-02" db="EMBL/GenBank/DDBJ databases">
        <authorList>
            <person name="Peterson S.W."/>
        </authorList>
    </citation>
    <scope>NUCLEOTIDE SEQUENCE [LARGE SCALE GENOMIC DNA]</scope>
    <source>
        <strain evidence="2">C6</strain>
    </source>
</reference>
<sequence length="329" mass="35824">MGLIPCFSVIANGADITTLIADLYESISVTDGTGYESDTCEISLIDDPIKPIELPKKGAELRISMGYDYNMTDMGLFIVSEISLSGPPEKMVIRGRALPQLTSKSGMTSLSSQKTRSWPKGTTISAVVTKIAREHGLDPSVSNSVSSLKLPHFDQSDESDMNFLMRIAKRYDVVCKPAGGKLLFVKRGEIELPSLTLVKQQVSDWEMTSSTSDSVGTAIAYWHDKKGAKKQEVKVGEGEPVKRLRHIYQDAKSAQSAAQASLDQSRRGEERLSLNLPGNPEISAEKPLTLVGFREGIAGDWVIEQTTHSIDKLVGFKTSIEAVKSLSEG</sequence>
<name>A0A1R7Q9L3_ACIJO</name>
<dbReference type="EMBL" id="FUUY01000001">
    <property type="protein sequence ID" value="SJX20958.1"/>
    <property type="molecule type" value="Genomic_DNA"/>
</dbReference>
<feature type="region of interest" description="Disordered" evidence="1">
    <location>
        <begin position="256"/>
        <end position="279"/>
    </location>
</feature>
<dbReference type="AlphaFoldDB" id="A0A1R7Q9L3"/>
<organism evidence="2 3">
    <name type="scientific">Acinetobacter johnsonii</name>
    <dbReference type="NCBI Taxonomy" id="40214"/>
    <lineage>
        <taxon>Bacteria</taxon>
        <taxon>Pseudomonadati</taxon>
        <taxon>Pseudomonadota</taxon>
        <taxon>Gammaproteobacteria</taxon>
        <taxon>Moraxellales</taxon>
        <taxon>Moraxellaceae</taxon>
        <taxon>Acinetobacter</taxon>
    </lineage>
</organism>
<dbReference type="Pfam" id="PF05954">
    <property type="entry name" value="Phage_GPD"/>
    <property type="match status" value="1"/>
</dbReference>